<dbReference type="InterPro" id="IPR036388">
    <property type="entry name" value="WH-like_DNA-bd_sf"/>
</dbReference>
<evidence type="ECO:0000313" key="3">
    <source>
        <dbReference type="EMBL" id="GGI89657.1"/>
    </source>
</evidence>
<comment type="caution">
    <text evidence="3">The sequence shown here is derived from an EMBL/GenBank/DDBJ whole genome shotgun (WGS) entry which is preliminary data.</text>
</comment>
<dbReference type="SUPFAM" id="SSF46785">
    <property type="entry name" value="Winged helix' DNA-binding domain"/>
    <property type="match status" value="1"/>
</dbReference>
<organism evidence="3 4">
    <name type="scientific">Pseudarthrobacter scleromae</name>
    <dbReference type="NCBI Taxonomy" id="158897"/>
    <lineage>
        <taxon>Bacteria</taxon>
        <taxon>Bacillati</taxon>
        <taxon>Actinomycetota</taxon>
        <taxon>Actinomycetes</taxon>
        <taxon>Micrococcales</taxon>
        <taxon>Micrococcaceae</taxon>
        <taxon>Pseudarthrobacter</taxon>
    </lineage>
</organism>
<proteinExistence type="predicted"/>
<protein>
    <recommendedName>
        <fullName evidence="2">Transcription regulator PadR N-terminal domain-containing protein</fullName>
    </recommendedName>
</protein>
<reference evidence="4" key="1">
    <citation type="journal article" date="2019" name="Int. J. Syst. Evol. Microbiol.">
        <title>The Global Catalogue of Microorganisms (GCM) 10K type strain sequencing project: providing services to taxonomists for standard genome sequencing and annotation.</title>
        <authorList>
            <consortium name="The Broad Institute Genomics Platform"/>
            <consortium name="The Broad Institute Genome Sequencing Center for Infectious Disease"/>
            <person name="Wu L."/>
            <person name="Ma J."/>
        </authorList>
    </citation>
    <scope>NUCLEOTIDE SEQUENCE [LARGE SCALE GENOMIC DNA]</scope>
    <source>
        <strain evidence="4">CGMCC 1.3601</strain>
    </source>
</reference>
<dbReference type="EMBL" id="BMKV01000005">
    <property type="protein sequence ID" value="GGI89657.1"/>
    <property type="molecule type" value="Genomic_DNA"/>
</dbReference>
<keyword evidence="4" id="KW-1185">Reference proteome</keyword>
<feature type="compositionally biased region" description="Low complexity" evidence="1">
    <location>
        <begin position="91"/>
        <end position="108"/>
    </location>
</feature>
<evidence type="ECO:0000259" key="2">
    <source>
        <dbReference type="Pfam" id="PF03551"/>
    </source>
</evidence>
<gene>
    <name evidence="3" type="ORF">GCM10007175_28710</name>
</gene>
<sequence length="108" mass="11797">MEIRVLEIAKKAELDRKPMYGFALASALSGDGGKALTGHGTLYKALARMADAGLLETEWEDPEIAETERRPRRRLYRISPKGVAALHASHPAPATTPRPIATLRPVQP</sequence>
<dbReference type="InterPro" id="IPR005149">
    <property type="entry name" value="Tscrpt_reg_PadR_N"/>
</dbReference>
<dbReference type="PANTHER" id="PTHR33169">
    <property type="entry name" value="PADR-FAMILY TRANSCRIPTIONAL REGULATOR"/>
    <property type="match status" value="1"/>
</dbReference>
<evidence type="ECO:0000256" key="1">
    <source>
        <dbReference type="SAM" id="MobiDB-lite"/>
    </source>
</evidence>
<dbReference type="InterPro" id="IPR036390">
    <property type="entry name" value="WH_DNA-bd_sf"/>
</dbReference>
<accession>A0ABQ2CHV4</accession>
<dbReference type="Gene3D" id="1.10.10.10">
    <property type="entry name" value="Winged helix-like DNA-binding domain superfamily/Winged helix DNA-binding domain"/>
    <property type="match status" value="1"/>
</dbReference>
<evidence type="ECO:0000313" key="4">
    <source>
        <dbReference type="Proteomes" id="UP000658754"/>
    </source>
</evidence>
<name>A0ABQ2CHV4_9MICC</name>
<feature type="region of interest" description="Disordered" evidence="1">
    <location>
        <begin position="86"/>
        <end position="108"/>
    </location>
</feature>
<dbReference type="Proteomes" id="UP000658754">
    <property type="component" value="Unassembled WGS sequence"/>
</dbReference>
<feature type="domain" description="Transcription regulator PadR N-terminal" evidence="2">
    <location>
        <begin position="14"/>
        <end position="87"/>
    </location>
</feature>
<dbReference type="PANTHER" id="PTHR33169:SF14">
    <property type="entry name" value="TRANSCRIPTIONAL REGULATOR RV3488"/>
    <property type="match status" value="1"/>
</dbReference>
<dbReference type="InterPro" id="IPR052509">
    <property type="entry name" value="Metal_resp_DNA-bind_regulator"/>
</dbReference>
<dbReference type="Pfam" id="PF03551">
    <property type="entry name" value="PadR"/>
    <property type="match status" value="1"/>
</dbReference>